<evidence type="ECO:0000313" key="2">
    <source>
        <dbReference type="Proteomes" id="UP000215559"/>
    </source>
</evidence>
<protein>
    <submittedName>
        <fullName evidence="1">Uncharacterized protein</fullName>
    </submittedName>
</protein>
<dbReference type="Proteomes" id="UP000215559">
    <property type="component" value="Unassembled WGS sequence"/>
</dbReference>
<comment type="caution">
    <text evidence="1">The sequence shown here is derived from an EMBL/GenBank/DDBJ whole genome shotgun (WGS) entry which is preliminary data.</text>
</comment>
<dbReference type="EMBL" id="NOZP01000176">
    <property type="protein sequence ID" value="OYD14183.1"/>
    <property type="molecule type" value="Genomic_DNA"/>
</dbReference>
<gene>
    <name evidence="1" type="ORF">CH330_09245</name>
</gene>
<reference evidence="1 2" key="1">
    <citation type="submission" date="2017-07" db="EMBL/GenBank/DDBJ databases">
        <title>Recovery of genomes from metagenomes via a dereplication, aggregation, and scoring strategy.</title>
        <authorList>
            <person name="Sieber C.M."/>
            <person name="Probst A.J."/>
            <person name="Sharrar A."/>
            <person name="Thomas B.C."/>
            <person name="Hess M."/>
            <person name="Tringe S.G."/>
            <person name="Banfield J.F."/>
        </authorList>
    </citation>
    <scope>NUCLEOTIDE SEQUENCE [LARGE SCALE GENOMIC DNA]</scope>
    <source>
        <strain evidence="1">JGI_Cruoil_03_51_56</strain>
    </source>
</reference>
<evidence type="ECO:0000313" key="1">
    <source>
        <dbReference type="EMBL" id="OYD14183.1"/>
    </source>
</evidence>
<name>A0A235BNV0_UNCW3</name>
<proteinExistence type="predicted"/>
<dbReference type="AlphaFoldDB" id="A0A235BNV0"/>
<sequence>MPCKELHPKTGPFPLRLGGAASLPVNAFAIYSTKVFNYMITYAIDIGYVIFPVTVVLSELNTYPITPGNPFLSAFTTAPDNLPVTAFRVWFSATSADVFVAWF</sequence>
<organism evidence="1 2">
    <name type="scientific">candidate division WOR-3 bacterium JGI_Cruoil_03_51_56</name>
    <dbReference type="NCBI Taxonomy" id="1973747"/>
    <lineage>
        <taxon>Bacteria</taxon>
        <taxon>Bacteria division WOR-3</taxon>
    </lineage>
</organism>
<accession>A0A235BNV0</accession>